<evidence type="ECO:0000313" key="2">
    <source>
        <dbReference type="Proteomes" id="UP001153620"/>
    </source>
</evidence>
<dbReference type="AlphaFoldDB" id="A0A9N9RV35"/>
<dbReference type="EMBL" id="OU895878">
    <property type="protein sequence ID" value="CAG9804235.1"/>
    <property type="molecule type" value="Genomic_DNA"/>
</dbReference>
<sequence length="129" mass="14998">MSLTKDDSFEMAGNFVRGSKLRKSFRIRHRHNSKLPPSALIYMKSLEKKNSENEINTSTKPSIVGVHLKSDIRKKEDKPIRKITNLTELDESICDDSTPLLRKTSSRNSFKQPTKKYKKKLNKIISFFR</sequence>
<gene>
    <name evidence="1" type="ORF">CHIRRI_LOCUS7128</name>
</gene>
<organism evidence="1 2">
    <name type="scientific">Chironomus riparius</name>
    <dbReference type="NCBI Taxonomy" id="315576"/>
    <lineage>
        <taxon>Eukaryota</taxon>
        <taxon>Metazoa</taxon>
        <taxon>Ecdysozoa</taxon>
        <taxon>Arthropoda</taxon>
        <taxon>Hexapoda</taxon>
        <taxon>Insecta</taxon>
        <taxon>Pterygota</taxon>
        <taxon>Neoptera</taxon>
        <taxon>Endopterygota</taxon>
        <taxon>Diptera</taxon>
        <taxon>Nematocera</taxon>
        <taxon>Chironomoidea</taxon>
        <taxon>Chironomidae</taxon>
        <taxon>Chironominae</taxon>
        <taxon>Chironomus</taxon>
    </lineage>
</organism>
<evidence type="ECO:0000313" key="1">
    <source>
        <dbReference type="EMBL" id="CAG9804235.1"/>
    </source>
</evidence>
<reference evidence="1" key="1">
    <citation type="submission" date="2022-01" db="EMBL/GenBank/DDBJ databases">
        <authorList>
            <person name="King R."/>
        </authorList>
    </citation>
    <scope>NUCLEOTIDE SEQUENCE</scope>
</reference>
<dbReference type="OrthoDB" id="10502015at2759"/>
<proteinExistence type="predicted"/>
<accession>A0A9N9RV35</accession>
<name>A0A9N9RV35_9DIPT</name>
<reference evidence="1" key="2">
    <citation type="submission" date="2022-10" db="EMBL/GenBank/DDBJ databases">
        <authorList>
            <consortium name="ENA_rothamsted_submissions"/>
            <consortium name="culmorum"/>
            <person name="King R."/>
        </authorList>
    </citation>
    <scope>NUCLEOTIDE SEQUENCE</scope>
</reference>
<protein>
    <submittedName>
        <fullName evidence="1">Uncharacterized protein</fullName>
    </submittedName>
</protein>
<keyword evidence="2" id="KW-1185">Reference proteome</keyword>
<dbReference type="Proteomes" id="UP001153620">
    <property type="component" value="Chromosome 2"/>
</dbReference>